<accession>A0ABY6Q9Y0</accession>
<dbReference type="InterPro" id="IPR001021">
    <property type="entry name" value="Ribosomal_bL25_long"/>
</dbReference>
<dbReference type="Gene3D" id="2.170.120.20">
    <property type="entry name" value="Ribosomal protein L25, beta domain"/>
    <property type="match status" value="1"/>
</dbReference>
<dbReference type="InterPro" id="IPR011035">
    <property type="entry name" value="Ribosomal_bL25/Gln-tRNA_synth"/>
</dbReference>
<dbReference type="NCBIfam" id="NF004612">
    <property type="entry name" value="PRK05943.1"/>
    <property type="match status" value="1"/>
</dbReference>
<dbReference type="Proteomes" id="UP001317963">
    <property type="component" value="Chromosome"/>
</dbReference>
<evidence type="ECO:0000256" key="6">
    <source>
        <dbReference type="SAM" id="MobiDB-lite"/>
    </source>
</evidence>
<dbReference type="CDD" id="cd00495">
    <property type="entry name" value="Ribosomal_L25_TL5_CTC"/>
    <property type="match status" value="1"/>
</dbReference>
<dbReference type="PANTHER" id="PTHR33284:SF1">
    <property type="entry name" value="RIBOSOMAL PROTEIN L25_GLN-TRNA SYNTHETASE, ANTI-CODON-BINDING DOMAIN-CONTAINING PROTEIN"/>
    <property type="match status" value="1"/>
</dbReference>
<name>A0ABY6Q9Y0_9GAMM</name>
<evidence type="ECO:0000256" key="1">
    <source>
        <dbReference type="ARBA" id="ARBA00022730"/>
    </source>
</evidence>
<feature type="compositionally biased region" description="Acidic residues" evidence="6">
    <location>
        <begin position="201"/>
        <end position="219"/>
    </location>
</feature>
<feature type="region of interest" description="Disordered" evidence="6">
    <location>
        <begin position="193"/>
        <end position="219"/>
    </location>
</feature>
<keyword evidence="10" id="KW-1185">Reference proteome</keyword>
<feature type="domain" description="Large ribosomal subunit protein bL25 L25" evidence="7">
    <location>
        <begin position="8"/>
        <end position="95"/>
    </location>
</feature>
<dbReference type="InterPro" id="IPR020057">
    <property type="entry name" value="Ribosomal_bL25_b-dom"/>
</dbReference>
<organism evidence="9 10">
    <name type="scientific">Candidatus Paraluminiphilus aquimaris</name>
    <dbReference type="NCBI Taxonomy" id="2518994"/>
    <lineage>
        <taxon>Bacteria</taxon>
        <taxon>Pseudomonadati</taxon>
        <taxon>Pseudomonadota</taxon>
        <taxon>Gammaproteobacteria</taxon>
        <taxon>Cellvibrionales</taxon>
        <taxon>Halieaceae</taxon>
        <taxon>Candidatus Paraluminiphilus</taxon>
    </lineage>
</organism>
<evidence type="ECO:0000313" key="10">
    <source>
        <dbReference type="Proteomes" id="UP001317963"/>
    </source>
</evidence>
<evidence type="ECO:0000256" key="3">
    <source>
        <dbReference type="ARBA" id="ARBA00022980"/>
    </source>
</evidence>
<protein>
    <recommendedName>
        <fullName evidence="5">Large ribosomal subunit protein bL25</fullName>
    </recommendedName>
    <alternativeName>
        <fullName evidence="5">General stress protein CTC</fullName>
    </alternativeName>
</protein>
<dbReference type="EMBL" id="CP036501">
    <property type="protein sequence ID" value="UZP75476.1"/>
    <property type="molecule type" value="Genomic_DNA"/>
</dbReference>
<evidence type="ECO:0000256" key="5">
    <source>
        <dbReference type="HAMAP-Rule" id="MF_01334"/>
    </source>
</evidence>
<dbReference type="Pfam" id="PF14693">
    <property type="entry name" value="Ribosomal_TL5_C"/>
    <property type="match status" value="1"/>
</dbReference>
<keyword evidence="1 5" id="KW-0699">rRNA-binding</keyword>
<dbReference type="HAMAP" id="MF_01334">
    <property type="entry name" value="Ribosomal_bL25_CTC"/>
    <property type="match status" value="1"/>
</dbReference>
<sequence length="219" mass="23640">MSDTFVVEAELRSDEGKGASRRLRRLEAKVPAIIYGGDSAPVSLSLIRKDFEKHLEKEAFYSAIIEVAYDGKKEKAILKALQRHPAKDFPMHADFFRIEANKAVKVSIPLHFINEDTCVGVKLGGGRIQHTVNEVEVLALPGDLPEFIEVDMLDVQVGDIIHLSDLKLPAGVTSTALALGDDRDMGVASVLAPRGAKAASGDDDDSAEEADESEGGEES</sequence>
<dbReference type="InterPro" id="IPR020930">
    <property type="entry name" value="Ribosomal_uL5_bac-type"/>
</dbReference>
<evidence type="ECO:0000259" key="8">
    <source>
        <dbReference type="Pfam" id="PF14693"/>
    </source>
</evidence>
<dbReference type="GO" id="GO:0005840">
    <property type="term" value="C:ribosome"/>
    <property type="evidence" value="ECO:0007669"/>
    <property type="project" value="UniProtKB-KW"/>
</dbReference>
<comment type="similarity">
    <text evidence="5">Belongs to the bacterial ribosomal protein bL25 family. CTC subfamily.</text>
</comment>
<evidence type="ECO:0000259" key="7">
    <source>
        <dbReference type="Pfam" id="PF01386"/>
    </source>
</evidence>
<keyword evidence="4 5" id="KW-0687">Ribonucleoprotein</keyword>
<reference evidence="9 10" key="1">
    <citation type="submission" date="2019-02" db="EMBL/GenBank/DDBJ databases">
        <title>Halieaceae_genomes.</title>
        <authorList>
            <person name="Li S.-H."/>
        </authorList>
    </citation>
    <scope>NUCLEOTIDE SEQUENCE [LARGE SCALE GENOMIC DNA]</scope>
    <source>
        <strain evidence="9 10">JH123</strain>
    </source>
</reference>
<dbReference type="InterPro" id="IPR020056">
    <property type="entry name" value="Rbsml_bL25/Gln-tRNA_synth_N"/>
</dbReference>
<gene>
    <name evidence="5" type="primary">rplY</name>
    <name evidence="5" type="synonym">ctc</name>
    <name evidence="9" type="ORF">E0F26_12330</name>
</gene>
<comment type="subunit">
    <text evidence="5">Part of the 50S ribosomal subunit; part of the 5S rRNA/L5/L18/L25 subcomplex. Contacts the 5S rRNA. Binds to the 5S rRNA independently of L5 and L18.</text>
</comment>
<evidence type="ECO:0000256" key="4">
    <source>
        <dbReference type="ARBA" id="ARBA00023274"/>
    </source>
</evidence>
<evidence type="ECO:0000256" key="2">
    <source>
        <dbReference type="ARBA" id="ARBA00022884"/>
    </source>
</evidence>
<dbReference type="Pfam" id="PF01386">
    <property type="entry name" value="Ribosomal_L25p"/>
    <property type="match status" value="1"/>
</dbReference>
<dbReference type="NCBIfam" id="TIGR00731">
    <property type="entry name" value="bL25_bact_ctc"/>
    <property type="match status" value="1"/>
</dbReference>
<dbReference type="NCBIfam" id="NF004128">
    <property type="entry name" value="PRK05618.1-2"/>
    <property type="match status" value="1"/>
</dbReference>
<keyword evidence="2 5" id="KW-0694">RNA-binding</keyword>
<keyword evidence="3 5" id="KW-0689">Ribosomal protein</keyword>
<dbReference type="SUPFAM" id="SSF50715">
    <property type="entry name" value="Ribosomal protein L25-like"/>
    <property type="match status" value="1"/>
</dbReference>
<feature type="domain" description="Large ribosomal subunit protein bL25 beta" evidence="8">
    <location>
        <begin position="104"/>
        <end position="194"/>
    </location>
</feature>
<comment type="function">
    <text evidence="5">This is one of the proteins that binds to the 5S RNA in the ribosome where it forms part of the central protuberance.</text>
</comment>
<dbReference type="Gene3D" id="2.40.240.10">
    <property type="entry name" value="Ribosomal Protein L25, Chain P"/>
    <property type="match status" value="1"/>
</dbReference>
<dbReference type="InterPro" id="IPR037121">
    <property type="entry name" value="Ribosomal_bL25_C"/>
</dbReference>
<dbReference type="InterPro" id="IPR029751">
    <property type="entry name" value="Ribosomal_L25_dom"/>
</dbReference>
<evidence type="ECO:0000313" key="9">
    <source>
        <dbReference type="EMBL" id="UZP75476.1"/>
    </source>
</evidence>
<proteinExistence type="inferred from homology"/>
<dbReference type="PANTHER" id="PTHR33284">
    <property type="entry name" value="RIBOSOMAL PROTEIN L25/GLN-TRNA SYNTHETASE, ANTI-CODON-BINDING DOMAIN-CONTAINING PROTEIN"/>
    <property type="match status" value="1"/>
</dbReference>
<dbReference type="NCBIfam" id="NF004130">
    <property type="entry name" value="PRK05618.1-5"/>
    <property type="match status" value="1"/>
</dbReference>
<dbReference type="RefSeq" id="WP_279241961.1">
    <property type="nucleotide sequence ID" value="NZ_CP036501.1"/>
</dbReference>